<dbReference type="PANTHER" id="PTHR21716:SF53">
    <property type="entry name" value="PERMEASE PERM-RELATED"/>
    <property type="match status" value="1"/>
</dbReference>
<comment type="similarity">
    <text evidence="2">Belongs to the autoinducer-2 exporter (AI-2E) (TC 2.A.86) family.</text>
</comment>
<keyword evidence="3" id="KW-0813">Transport</keyword>
<keyword evidence="6 9" id="KW-1133">Transmembrane helix</keyword>
<protein>
    <submittedName>
        <fullName evidence="10">AI-2E family transporter</fullName>
    </submittedName>
</protein>
<accession>A0ABW1ZGX6</accession>
<evidence type="ECO:0000256" key="6">
    <source>
        <dbReference type="ARBA" id="ARBA00022989"/>
    </source>
</evidence>
<keyword evidence="11" id="KW-1185">Reference proteome</keyword>
<dbReference type="EMBL" id="JBHSWB010000001">
    <property type="protein sequence ID" value="MFC6659733.1"/>
    <property type="molecule type" value="Genomic_DNA"/>
</dbReference>
<dbReference type="Proteomes" id="UP001596317">
    <property type="component" value="Unassembled WGS sequence"/>
</dbReference>
<reference evidence="11" key="1">
    <citation type="journal article" date="2019" name="Int. J. Syst. Evol. Microbiol.">
        <title>The Global Catalogue of Microorganisms (GCM) 10K type strain sequencing project: providing services to taxonomists for standard genome sequencing and annotation.</title>
        <authorList>
            <consortium name="The Broad Institute Genomics Platform"/>
            <consortium name="The Broad Institute Genome Sequencing Center for Infectious Disease"/>
            <person name="Wu L."/>
            <person name="Ma J."/>
        </authorList>
    </citation>
    <scope>NUCLEOTIDE SEQUENCE [LARGE SCALE GENOMIC DNA]</scope>
    <source>
        <strain evidence="11">CCUG 63830</strain>
    </source>
</reference>
<evidence type="ECO:0000256" key="5">
    <source>
        <dbReference type="ARBA" id="ARBA00022692"/>
    </source>
</evidence>
<keyword evidence="4" id="KW-1003">Cell membrane</keyword>
<proteinExistence type="inferred from homology"/>
<feature type="transmembrane region" description="Helical" evidence="9">
    <location>
        <begin position="205"/>
        <end position="227"/>
    </location>
</feature>
<name>A0ABW1ZGX6_9DEIO</name>
<keyword evidence="5 9" id="KW-0812">Transmembrane</keyword>
<evidence type="ECO:0000256" key="3">
    <source>
        <dbReference type="ARBA" id="ARBA00022448"/>
    </source>
</evidence>
<comment type="caution">
    <text evidence="10">The sequence shown here is derived from an EMBL/GenBank/DDBJ whole genome shotgun (WGS) entry which is preliminary data.</text>
</comment>
<dbReference type="PANTHER" id="PTHR21716">
    <property type="entry name" value="TRANSMEMBRANE PROTEIN"/>
    <property type="match status" value="1"/>
</dbReference>
<feature type="transmembrane region" description="Helical" evidence="9">
    <location>
        <begin position="247"/>
        <end position="277"/>
    </location>
</feature>
<evidence type="ECO:0000256" key="2">
    <source>
        <dbReference type="ARBA" id="ARBA00009773"/>
    </source>
</evidence>
<gene>
    <name evidence="10" type="ORF">ACFP90_04675</name>
</gene>
<comment type="subcellular location">
    <subcellularLocation>
        <location evidence="1">Cell membrane</location>
        <topology evidence="1">Multi-pass membrane protein</topology>
    </subcellularLocation>
</comment>
<feature type="transmembrane region" description="Helical" evidence="9">
    <location>
        <begin position="152"/>
        <end position="174"/>
    </location>
</feature>
<evidence type="ECO:0000256" key="1">
    <source>
        <dbReference type="ARBA" id="ARBA00004651"/>
    </source>
</evidence>
<organism evidence="10 11">
    <name type="scientific">Deinococcus multiflagellatus</name>
    <dbReference type="NCBI Taxonomy" id="1656887"/>
    <lineage>
        <taxon>Bacteria</taxon>
        <taxon>Thermotogati</taxon>
        <taxon>Deinococcota</taxon>
        <taxon>Deinococci</taxon>
        <taxon>Deinococcales</taxon>
        <taxon>Deinococcaceae</taxon>
        <taxon>Deinococcus</taxon>
    </lineage>
</organism>
<evidence type="ECO:0000256" key="7">
    <source>
        <dbReference type="ARBA" id="ARBA00023136"/>
    </source>
</evidence>
<sequence length="323" mass="33376">MPRPVGIALLVATLLAVLSGVLPLMGTVLKEVQLLGRQLPTLTGNLETIAHGLVQRFPVLRGAQAQLDSWIQTLPNQLSAELGALLSPKGALVSGVVGAAGWIGRAFVTLIISVYMMAIYPSMGPFLLRLLPVRFQPLAQDISEHVSRAVGGYFRGQLTVAVIMGVIIGVGLSLLGLPSALAIGFLAALLNIVPYLGVILSVIPALLLALPFGLLKVAAVAALFVGANQLEGHVIAPRVVSQNTHLSSLAVLLSILFGVELFGLMGAVVAVPTVAALKSLLDAYYYRSPSYRAQPAAGRREEGPPGPADPGAPPPGPGGVAQG</sequence>
<evidence type="ECO:0000256" key="4">
    <source>
        <dbReference type="ARBA" id="ARBA00022475"/>
    </source>
</evidence>
<evidence type="ECO:0000256" key="9">
    <source>
        <dbReference type="SAM" id="Phobius"/>
    </source>
</evidence>
<dbReference type="InterPro" id="IPR002549">
    <property type="entry name" value="AI-2E-like"/>
</dbReference>
<feature type="transmembrane region" description="Helical" evidence="9">
    <location>
        <begin position="180"/>
        <end position="198"/>
    </location>
</feature>
<evidence type="ECO:0000256" key="8">
    <source>
        <dbReference type="SAM" id="MobiDB-lite"/>
    </source>
</evidence>
<evidence type="ECO:0000313" key="10">
    <source>
        <dbReference type="EMBL" id="MFC6659733.1"/>
    </source>
</evidence>
<feature type="compositionally biased region" description="Pro residues" evidence="8">
    <location>
        <begin position="304"/>
        <end position="317"/>
    </location>
</feature>
<feature type="transmembrane region" description="Helical" evidence="9">
    <location>
        <begin position="106"/>
        <end position="131"/>
    </location>
</feature>
<dbReference type="Pfam" id="PF01594">
    <property type="entry name" value="AI-2E_transport"/>
    <property type="match status" value="1"/>
</dbReference>
<keyword evidence="7 9" id="KW-0472">Membrane</keyword>
<feature type="region of interest" description="Disordered" evidence="8">
    <location>
        <begin position="295"/>
        <end position="323"/>
    </location>
</feature>
<evidence type="ECO:0000313" key="11">
    <source>
        <dbReference type="Proteomes" id="UP001596317"/>
    </source>
</evidence>
<dbReference type="RefSeq" id="WP_380054423.1">
    <property type="nucleotide sequence ID" value="NZ_JBHSWB010000001.1"/>
</dbReference>